<dbReference type="RefSeq" id="XP_024715570.1">
    <property type="nucleotide sequence ID" value="XM_024855971.1"/>
</dbReference>
<dbReference type="GeneID" id="36563928"/>
<dbReference type="EMBL" id="PYFQ01000001">
    <property type="protein sequence ID" value="PSK40871.1"/>
    <property type="molecule type" value="Genomic_DNA"/>
</dbReference>
<protein>
    <submittedName>
        <fullName evidence="1">Uncharacterized protein</fullName>
    </submittedName>
</protein>
<dbReference type="Proteomes" id="UP000241107">
    <property type="component" value="Unassembled WGS sequence"/>
</dbReference>
<proteinExistence type="predicted"/>
<sequence>MSSSLDCLPQNASSGEMFDPFVYKYRLTMSKRKVALDHFRDFLGYDLTHARDTTMIYLLLKEEVSFTEIEMMRILGLQADMKVDRAIFNKFREVVGYVARVLKERIPVRLLLEMPCTDISRICYGIATKFESIFFVPVNGGEHQFDFWWTDRFNSVWPVVCELNKAYNELE</sequence>
<dbReference type="VEuPathDB" id="FungiDB:C7M61_000535"/>
<evidence type="ECO:0000313" key="2">
    <source>
        <dbReference type="Proteomes" id="UP000241107"/>
    </source>
</evidence>
<dbReference type="OrthoDB" id="4075892at2759"/>
<organism evidence="1 2">
    <name type="scientific">Candidozyma pseudohaemuli</name>
    <dbReference type="NCBI Taxonomy" id="418784"/>
    <lineage>
        <taxon>Eukaryota</taxon>
        <taxon>Fungi</taxon>
        <taxon>Dikarya</taxon>
        <taxon>Ascomycota</taxon>
        <taxon>Saccharomycotina</taxon>
        <taxon>Pichiomycetes</taxon>
        <taxon>Metschnikowiaceae</taxon>
        <taxon>Candidozyma</taxon>
    </lineage>
</organism>
<dbReference type="AlphaFoldDB" id="A0A2P7YY16"/>
<keyword evidence="2" id="KW-1185">Reference proteome</keyword>
<name>A0A2P7YY16_9ASCO</name>
<comment type="caution">
    <text evidence="1">The sequence shown here is derived from an EMBL/GenBank/DDBJ whole genome shotgun (WGS) entry which is preliminary data.</text>
</comment>
<evidence type="ECO:0000313" key="1">
    <source>
        <dbReference type="EMBL" id="PSK40871.1"/>
    </source>
</evidence>
<gene>
    <name evidence="1" type="ORF">C7M61_000535</name>
</gene>
<accession>A0A2P7YY16</accession>
<reference evidence="1 2" key="1">
    <citation type="submission" date="2018-03" db="EMBL/GenBank/DDBJ databases">
        <title>Candida pseudohaemulonii genome assembly and annotation.</title>
        <authorList>
            <person name="Munoz J.F."/>
            <person name="Gade L.G."/>
            <person name="Chow N.A."/>
            <person name="Litvintseva A.P."/>
            <person name="Loparev V.N."/>
            <person name="Cuomo C.A."/>
        </authorList>
    </citation>
    <scope>NUCLEOTIDE SEQUENCE [LARGE SCALE GENOMIC DNA]</scope>
    <source>
        <strain evidence="1 2">B12108</strain>
    </source>
</reference>